<feature type="compositionally biased region" description="Polar residues" evidence="3">
    <location>
        <begin position="434"/>
        <end position="444"/>
    </location>
</feature>
<dbReference type="AlphaFoldDB" id="A0A8K0E9I7"/>
<dbReference type="PANTHER" id="PTHR24104:SF50">
    <property type="entry name" value="SMP-30_GLUCONOLACTONASE_LRE-LIKE REGION DOMAIN-CONTAINING PROTEIN"/>
    <property type="match status" value="1"/>
</dbReference>
<feature type="repeat" description="NHL" evidence="2">
    <location>
        <begin position="662"/>
        <end position="705"/>
    </location>
</feature>
<keyword evidence="4" id="KW-1133">Transmembrane helix</keyword>
<protein>
    <submittedName>
        <fullName evidence="5">TRIM3 protein</fullName>
    </submittedName>
</protein>
<dbReference type="InterPro" id="IPR050952">
    <property type="entry name" value="TRIM-NHL_E3_ligases"/>
</dbReference>
<evidence type="ECO:0000256" key="2">
    <source>
        <dbReference type="PROSITE-ProRule" id="PRU00504"/>
    </source>
</evidence>
<dbReference type="GO" id="GO:0000209">
    <property type="term" value="P:protein polyubiquitination"/>
    <property type="evidence" value="ECO:0007669"/>
    <property type="project" value="TreeGrafter"/>
</dbReference>
<evidence type="ECO:0000313" key="6">
    <source>
        <dbReference type="Proteomes" id="UP000838412"/>
    </source>
</evidence>
<evidence type="ECO:0000256" key="4">
    <source>
        <dbReference type="SAM" id="Phobius"/>
    </source>
</evidence>
<dbReference type="Pfam" id="PF01436">
    <property type="entry name" value="NHL"/>
    <property type="match status" value="1"/>
</dbReference>
<feature type="compositionally biased region" description="Polar residues" evidence="3">
    <location>
        <begin position="292"/>
        <end position="302"/>
    </location>
</feature>
<dbReference type="PANTHER" id="PTHR24104">
    <property type="entry name" value="E3 UBIQUITIN-PROTEIN LIGASE NHLRC1-RELATED"/>
    <property type="match status" value="1"/>
</dbReference>
<gene>
    <name evidence="5" type="primary">TRIM3</name>
    <name evidence="5" type="ORF">BLAG_LOCUS7685</name>
</gene>
<accession>A0A8K0E9I7</accession>
<feature type="compositionally biased region" description="Polar residues" evidence="3">
    <location>
        <begin position="359"/>
        <end position="368"/>
    </location>
</feature>
<name>A0A8K0E9I7_BRALA</name>
<dbReference type="EMBL" id="OV696699">
    <property type="protein sequence ID" value="CAH1245315.1"/>
    <property type="molecule type" value="Genomic_DNA"/>
</dbReference>
<keyword evidence="6" id="KW-1185">Reference proteome</keyword>
<sequence length="745" mass="78163">MEIEETTTEVATMSPPHPSQDAGQGSSHDVGVRVFVGVDENLSRDGRVSRADGAGEAAVEDTSYARKIWAGEKPLETSPGVEEGNSEIMRVPGQSESKGPAGNKPQETVAFTGEGDGVEREPTVSVRPVCAKTQELAPGADIGIEVTPGQGSPHAKDPSGAEPQDEPPGTETTAGDGEEEGSAKLDGPDPSLAAVISRDKTTVIGRLFHCVTSCPRPVYLVVTSVVMATLIAAIFIWMHLNTQHAAVTVSLSSTLQPPIIGSAGTISPPLMITRPGRANHAFTARNREHANTTRLNLTSGSEGTDKAATELTWTESGSTYKPEATGLPETRSGGTGKPEATEPGTDPGSESTGKPEATKPTSAESGTESAGKPAAEAEKPTGTGSGDDIPGKPEATEPTGTNSGSESTGEPEATKPTDAGSGDKSTGKPEATKPTYTGSGNESTGKLEATKAATTDATTYKTTNAASGSGDDGVANETVVFAVPELSVMGHPLAARGASVSDGRELFLSVTFARRVKVYSMRGVPRHEFRTVDGPSGLPRMTPEDLAVDVAGHVWVVGNVQGRTWIVRYSRLGRVLGWFGIEELFFNWRGIAVDRRADNVLVTGDGYTAVQVYRPDGSLVRKFGTREIRAPLRIAVNERGSVFVSDAGSHTIFVFTRQGWLINKIGGYGTADGFLNRPQGMCIDRAGQLIVADKENRRVQVFSSRGEHVRTVRTGGLPIAVAVGPAGQLVVTNDVYGLIYIYPTY</sequence>
<feature type="region of interest" description="Disordered" evidence="3">
    <location>
        <begin position="1"/>
        <end position="32"/>
    </location>
</feature>
<proteinExistence type="predicted"/>
<dbReference type="Proteomes" id="UP000838412">
    <property type="component" value="Chromosome 14"/>
</dbReference>
<feature type="compositionally biased region" description="Polar residues" evidence="3">
    <location>
        <begin position="398"/>
        <end position="408"/>
    </location>
</feature>
<keyword evidence="4" id="KW-0812">Transmembrane</keyword>
<dbReference type="Gene3D" id="2.120.10.30">
    <property type="entry name" value="TolB, C-terminal domain"/>
    <property type="match status" value="1"/>
</dbReference>
<dbReference type="OrthoDB" id="6105938at2759"/>
<feature type="transmembrane region" description="Helical" evidence="4">
    <location>
        <begin position="218"/>
        <end position="240"/>
    </location>
</feature>
<keyword evidence="1" id="KW-0677">Repeat</keyword>
<dbReference type="GO" id="GO:0061630">
    <property type="term" value="F:ubiquitin protein ligase activity"/>
    <property type="evidence" value="ECO:0007669"/>
    <property type="project" value="TreeGrafter"/>
</dbReference>
<feature type="region of interest" description="Disordered" evidence="3">
    <location>
        <begin position="137"/>
        <end position="192"/>
    </location>
</feature>
<evidence type="ECO:0000256" key="1">
    <source>
        <dbReference type="ARBA" id="ARBA00022737"/>
    </source>
</evidence>
<feature type="region of interest" description="Disordered" evidence="3">
    <location>
        <begin position="75"/>
        <end position="125"/>
    </location>
</feature>
<dbReference type="FunFam" id="2.120.10.30:FF:000064">
    <property type="entry name" value="Uncharacterized protein"/>
    <property type="match status" value="1"/>
</dbReference>
<dbReference type="CDD" id="cd05819">
    <property type="entry name" value="NHL"/>
    <property type="match status" value="1"/>
</dbReference>
<dbReference type="SUPFAM" id="SSF101898">
    <property type="entry name" value="NHL repeat"/>
    <property type="match status" value="1"/>
</dbReference>
<dbReference type="GO" id="GO:0043161">
    <property type="term" value="P:proteasome-mediated ubiquitin-dependent protein catabolic process"/>
    <property type="evidence" value="ECO:0007669"/>
    <property type="project" value="TreeGrafter"/>
</dbReference>
<dbReference type="InterPro" id="IPR001258">
    <property type="entry name" value="NHL_repeat"/>
</dbReference>
<evidence type="ECO:0000256" key="3">
    <source>
        <dbReference type="SAM" id="MobiDB-lite"/>
    </source>
</evidence>
<organism evidence="5 6">
    <name type="scientific">Branchiostoma lanceolatum</name>
    <name type="common">Common lancelet</name>
    <name type="synonym">Amphioxus lanceolatum</name>
    <dbReference type="NCBI Taxonomy" id="7740"/>
    <lineage>
        <taxon>Eukaryota</taxon>
        <taxon>Metazoa</taxon>
        <taxon>Chordata</taxon>
        <taxon>Cephalochordata</taxon>
        <taxon>Leptocardii</taxon>
        <taxon>Amphioxiformes</taxon>
        <taxon>Branchiostomatidae</taxon>
        <taxon>Branchiostoma</taxon>
    </lineage>
</organism>
<feature type="region of interest" description="Disordered" evidence="3">
    <location>
        <begin position="284"/>
        <end position="448"/>
    </location>
</feature>
<dbReference type="PROSITE" id="PS51125">
    <property type="entry name" value="NHL"/>
    <property type="match status" value="2"/>
</dbReference>
<reference evidence="5" key="1">
    <citation type="submission" date="2022-01" db="EMBL/GenBank/DDBJ databases">
        <authorList>
            <person name="Braso-Vives M."/>
        </authorList>
    </citation>
    <scope>NUCLEOTIDE SEQUENCE</scope>
</reference>
<feature type="repeat" description="NHL" evidence="2">
    <location>
        <begin position="617"/>
        <end position="658"/>
    </location>
</feature>
<dbReference type="InterPro" id="IPR011042">
    <property type="entry name" value="6-blade_b-propeller_TolB-like"/>
</dbReference>
<evidence type="ECO:0000313" key="5">
    <source>
        <dbReference type="EMBL" id="CAH1245315.1"/>
    </source>
</evidence>
<keyword evidence="4" id="KW-0472">Membrane</keyword>